<keyword evidence="1" id="KW-0472">Membrane</keyword>
<accession>W4LR28</accession>
<reference evidence="3 4" key="1">
    <citation type="journal article" date="2014" name="Nature">
        <title>An environmental bacterial taxon with a large and distinct metabolic repertoire.</title>
        <authorList>
            <person name="Wilson M.C."/>
            <person name="Mori T."/>
            <person name="Ruckert C."/>
            <person name="Uria A.R."/>
            <person name="Helf M.J."/>
            <person name="Takada K."/>
            <person name="Gernert C."/>
            <person name="Steffens U.A."/>
            <person name="Heycke N."/>
            <person name="Schmitt S."/>
            <person name="Rinke C."/>
            <person name="Helfrich E.J."/>
            <person name="Brachmann A.O."/>
            <person name="Gurgui C."/>
            <person name="Wakimoto T."/>
            <person name="Kracht M."/>
            <person name="Crusemann M."/>
            <person name="Hentschel U."/>
            <person name="Abe I."/>
            <person name="Matsunaga S."/>
            <person name="Kalinowski J."/>
            <person name="Takeyama H."/>
            <person name="Piel J."/>
        </authorList>
    </citation>
    <scope>NUCLEOTIDE SEQUENCE [LARGE SCALE GENOMIC DNA]</scope>
    <source>
        <strain evidence="4">TSY1</strain>
    </source>
</reference>
<organism evidence="3 4">
    <name type="scientific">Entotheonella factor</name>
    <dbReference type="NCBI Taxonomy" id="1429438"/>
    <lineage>
        <taxon>Bacteria</taxon>
        <taxon>Pseudomonadati</taxon>
        <taxon>Nitrospinota/Tectimicrobiota group</taxon>
        <taxon>Candidatus Tectimicrobiota</taxon>
        <taxon>Candidatus Entotheonellia</taxon>
        <taxon>Candidatus Entotheonellales</taxon>
        <taxon>Candidatus Entotheonellaceae</taxon>
        <taxon>Candidatus Entotheonella</taxon>
    </lineage>
</organism>
<protein>
    <submittedName>
        <fullName evidence="3">Uncharacterized protein</fullName>
    </submittedName>
</protein>
<name>W4LR28_ENTF1</name>
<feature type="chain" id="PRO_5004845979" evidence="2">
    <location>
        <begin position="28"/>
        <end position="279"/>
    </location>
</feature>
<feature type="transmembrane region" description="Helical" evidence="1">
    <location>
        <begin position="143"/>
        <end position="164"/>
    </location>
</feature>
<keyword evidence="1" id="KW-1133">Transmembrane helix</keyword>
<feature type="signal peptide" evidence="2">
    <location>
        <begin position="1"/>
        <end position="27"/>
    </location>
</feature>
<dbReference type="AlphaFoldDB" id="W4LR28"/>
<proteinExistence type="predicted"/>
<evidence type="ECO:0000256" key="2">
    <source>
        <dbReference type="SAM" id="SignalP"/>
    </source>
</evidence>
<evidence type="ECO:0000313" key="3">
    <source>
        <dbReference type="EMBL" id="ETX00315.1"/>
    </source>
</evidence>
<comment type="caution">
    <text evidence="3">The sequence shown here is derived from an EMBL/GenBank/DDBJ whole genome shotgun (WGS) entry which is preliminary data.</text>
</comment>
<dbReference type="HOGENOM" id="CLU_996321_0_0_7"/>
<evidence type="ECO:0000313" key="4">
    <source>
        <dbReference type="Proteomes" id="UP000019141"/>
    </source>
</evidence>
<sequence>MQYRNWIRHSLLLFVTLVCGDVSVVDANTQAQKQPTSQSKADIFATRTSLKLGEHLHVQVWSERIANATATIFFAERQLQLEGTRKQPLKDTTAIFALRALRTGKSNIMVRIEGMDQITQKPVTVSRQIQNIDVQPQINWSSWFPASLFGVLLGALLTFSATWLHEQRQRRSEALQRHRWLTAQLPALLHADLQAVLNTQQTQFQLWTDKLLAEGYYTDLHDLAQPHANLQDMAQRLMQVSFRLRDYEDQRTRERLSESLQQELAATLADMATSLQNLR</sequence>
<evidence type="ECO:0000256" key="1">
    <source>
        <dbReference type="SAM" id="Phobius"/>
    </source>
</evidence>
<dbReference type="EMBL" id="AZHW01000353">
    <property type="protein sequence ID" value="ETX00315.1"/>
    <property type="molecule type" value="Genomic_DNA"/>
</dbReference>
<keyword evidence="1" id="KW-0812">Transmembrane</keyword>
<dbReference type="Proteomes" id="UP000019141">
    <property type="component" value="Unassembled WGS sequence"/>
</dbReference>
<keyword evidence="2" id="KW-0732">Signal</keyword>
<gene>
    <name evidence="3" type="ORF">ETSY1_11695</name>
</gene>
<keyword evidence="4" id="KW-1185">Reference proteome</keyword>